<name>A0A285P5J0_NATPI</name>
<dbReference type="OrthoDB" id="241828at2157"/>
<organism evidence="2 3">
    <name type="scientific">Natronoarchaeum philippinense</name>
    <dbReference type="NCBI Taxonomy" id="558529"/>
    <lineage>
        <taxon>Archaea</taxon>
        <taxon>Methanobacteriati</taxon>
        <taxon>Methanobacteriota</taxon>
        <taxon>Stenosarchaea group</taxon>
        <taxon>Halobacteria</taxon>
        <taxon>Halobacteriales</taxon>
        <taxon>Natronoarchaeaceae</taxon>
    </lineage>
</organism>
<dbReference type="Proteomes" id="UP000219453">
    <property type="component" value="Unassembled WGS sequence"/>
</dbReference>
<keyword evidence="3" id="KW-1185">Reference proteome</keyword>
<sequence>MSENDGPELGDTSLDASADRGDAAIGFDQLFSLLASARRRHALYCLAAATASSTLTTAELADRLAVLEARATDDRPSRTEIELTLRHSHLPKLDDADVIDYDPEQSVVLYRGGRRADRWIDRVMDAELATTPD</sequence>
<proteinExistence type="predicted"/>
<dbReference type="Gene3D" id="1.10.10.10">
    <property type="entry name" value="Winged helix-like DNA-binding domain superfamily/Winged helix DNA-binding domain"/>
    <property type="match status" value="1"/>
</dbReference>
<protein>
    <recommendedName>
        <fullName evidence="1">DUF7344 domain-containing protein</fullName>
    </recommendedName>
</protein>
<dbReference type="AlphaFoldDB" id="A0A285P5J0"/>
<reference evidence="2 3" key="1">
    <citation type="submission" date="2017-09" db="EMBL/GenBank/DDBJ databases">
        <authorList>
            <person name="Ehlers B."/>
            <person name="Leendertz F.H."/>
        </authorList>
    </citation>
    <scope>NUCLEOTIDE SEQUENCE [LARGE SCALE GENOMIC DNA]</scope>
    <source>
        <strain evidence="2 3">DSM 27208</strain>
    </source>
</reference>
<dbReference type="RefSeq" id="WP_097009742.1">
    <property type="nucleotide sequence ID" value="NZ_OBEJ01000004.1"/>
</dbReference>
<dbReference type="EMBL" id="OBEJ01000004">
    <property type="protein sequence ID" value="SNZ17002.1"/>
    <property type="molecule type" value="Genomic_DNA"/>
</dbReference>
<evidence type="ECO:0000313" key="3">
    <source>
        <dbReference type="Proteomes" id="UP000219453"/>
    </source>
</evidence>
<dbReference type="InterPro" id="IPR036388">
    <property type="entry name" value="WH-like_DNA-bd_sf"/>
</dbReference>
<evidence type="ECO:0000313" key="2">
    <source>
        <dbReference type="EMBL" id="SNZ17002.1"/>
    </source>
</evidence>
<accession>A0A285P5J0</accession>
<dbReference type="Pfam" id="PF24035">
    <property type="entry name" value="DUF7344"/>
    <property type="match status" value="1"/>
</dbReference>
<feature type="domain" description="DUF7344" evidence="1">
    <location>
        <begin position="31"/>
        <end position="108"/>
    </location>
</feature>
<evidence type="ECO:0000259" key="1">
    <source>
        <dbReference type="Pfam" id="PF24035"/>
    </source>
</evidence>
<gene>
    <name evidence="2" type="ORF">SAMN06269185_2845</name>
</gene>
<dbReference type="InterPro" id="IPR055768">
    <property type="entry name" value="DUF7344"/>
</dbReference>